<dbReference type="SUPFAM" id="SSF101821">
    <property type="entry name" value="Aminopeptidase/glucanase lid domain"/>
    <property type="match status" value="1"/>
</dbReference>
<sequence length="350" mass="38120">MERGSLTFLKKLLTTPTVSGHESPGQKVWINYVRRYADDVTTDSYGNAIAVLKPRAATKIVIDGHIDEIGLVVKYITDEGFIHVQRAGGVHPPLLQAKRVNIHTAKGIVRGVVGASALNRKDSAKIHEVYIDIAAKDGKEAKRKIAIGDPITLVDDFEMLNRHVAVARAFDDRLGAWVAAETIRRLAPARARLRCSVIATSSVQEEVGLRGAMMNVFNIRPDVFFAVDVTHATDTPGINHSQHGKTAIGDGPTIQLGRENHPVLTKLLRSTAKRKKIPVQVEAFLTTGATNASSVHTMMGGIPSAVVSIATRYIHTAVEMIDLRDADRAVDLLKALCLTVKANQKFKVRV</sequence>
<evidence type="ECO:0000256" key="4">
    <source>
        <dbReference type="ARBA" id="ARBA00022723"/>
    </source>
</evidence>
<dbReference type="PANTHER" id="PTHR32481">
    <property type="entry name" value="AMINOPEPTIDASE"/>
    <property type="match status" value="1"/>
</dbReference>
<dbReference type="Pfam" id="PF05343">
    <property type="entry name" value="Peptidase_M42"/>
    <property type="match status" value="1"/>
</dbReference>
<keyword evidence="2" id="KW-0031">Aminopeptidase</keyword>
<reference evidence="6" key="1">
    <citation type="journal article" date="2015" name="Nature">
        <title>Complex archaea that bridge the gap between prokaryotes and eukaryotes.</title>
        <authorList>
            <person name="Spang A."/>
            <person name="Saw J.H."/>
            <person name="Jorgensen S.L."/>
            <person name="Zaremba-Niedzwiedzka K."/>
            <person name="Martijn J."/>
            <person name="Lind A.E."/>
            <person name="van Eijk R."/>
            <person name="Schleper C."/>
            <person name="Guy L."/>
            <person name="Ettema T.J."/>
        </authorList>
    </citation>
    <scope>NUCLEOTIDE SEQUENCE</scope>
</reference>
<comment type="similarity">
    <text evidence="1">Belongs to the peptidase M42 family.</text>
</comment>
<dbReference type="GO" id="GO:0006508">
    <property type="term" value="P:proteolysis"/>
    <property type="evidence" value="ECO:0007669"/>
    <property type="project" value="UniProtKB-KW"/>
</dbReference>
<evidence type="ECO:0000256" key="5">
    <source>
        <dbReference type="ARBA" id="ARBA00022801"/>
    </source>
</evidence>
<proteinExistence type="inferred from homology"/>
<keyword evidence="5" id="KW-0378">Hydrolase</keyword>
<dbReference type="Gene3D" id="2.40.30.40">
    <property type="entry name" value="Peptidase M42, domain 2"/>
    <property type="match status" value="1"/>
</dbReference>
<dbReference type="PIRSF" id="PIRSF001123">
    <property type="entry name" value="PepA_GA"/>
    <property type="match status" value="1"/>
</dbReference>
<evidence type="ECO:0000256" key="1">
    <source>
        <dbReference type="ARBA" id="ARBA00006272"/>
    </source>
</evidence>
<evidence type="ECO:0008006" key="7">
    <source>
        <dbReference type="Google" id="ProtNLM"/>
    </source>
</evidence>
<dbReference type="SUPFAM" id="SSF53187">
    <property type="entry name" value="Zn-dependent exopeptidases"/>
    <property type="match status" value="1"/>
</dbReference>
<keyword evidence="3" id="KW-0645">Protease</keyword>
<protein>
    <recommendedName>
        <fullName evidence="7">Peptidase M42 family protein</fullName>
    </recommendedName>
</protein>
<name>A0A0F9VEJ0_9ZZZZ</name>
<dbReference type="PANTHER" id="PTHR32481:SF0">
    <property type="entry name" value="AMINOPEPTIDASE YPDE-RELATED"/>
    <property type="match status" value="1"/>
</dbReference>
<dbReference type="AlphaFoldDB" id="A0A0F9VEJ0"/>
<dbReference type="InterPro" id="IPR023367">
    <property type="entry name" value="Peptidase_M42_dom2"/>
</dbReference>
<dbReference type="Gene3D" id="3.40.630.10">
    <property type="entry name" value="Zn peptidases"/>
    <property type="match status" value="1"/>
</dbReference>
<dbReference type="GO" id="GO:0004177">
    <property type="term" value="F:aminopeptidase activity"/>
    <property type="evidence" value="ECO:0007669"/>
    <property type="project" value="UniProtKB-KW"/>
</dbReference>
<dbReference type="EMBL" id="LAZR01000026">
    <property type="protein sequence ID" value="KKO03571.1"/>
    <property type="molecule type" value="Genomic_DNA"/>
</dbReference>
<organism evidence="6">
    <name type="scientific">marine sediment metagenome</name>
    <dbReference type="NCBI Taxonomy" id="412755"/>
    <lineage>
        <taxon>unclassified sequences</taxon>
        <taxon>metagenomes</taxon>
        <taxon>ecological metagenomes</taxon>
    </lineage>
</organism>
<dbReference type="GO" id="GO:0046872">
    <property type="term" value="F:metal ion binding"/>
    <property type="evidence" value="ECO:0007669"/>
    <property type="project" value="UniProtKB-KW"/>
</dbReference>
<evidence type="ECO:0000256" key="3">
    <source>
        <dbReference type="ARBA" id="ARBA00022670"/>
    </source>
</evidence>
<comment type="caution">
    <text evidence="6">The sequence shown here is derived from an EMBL/GenBank/DDBJ whole genome shotgun (WGS) entry which is preliminary data.</text>
</comment>
<gene>
    <name evidence="6" type="ORF">LCGC14_0094980</name>
</gene>
<dbReference type="InterPro" id="IPR008007">
    <property type="entry name" value="Peptidase_M42"/>
</dbReference>
<accession>A0A0F9VEJ0</accession>
<dbReference type="InterPro" id="IPR051464">
    <property type="entry name" value="Peptidase_M42_aminopept"/>
</dbReference>
<evidence type="ECO:0000313" key="6">
    <source>
        <dbReference type="EMBL" id="KKO03571.1"/>
    </source>
</evidence>
<keyword evidence="4" id="KW-0479">Metal-binding</keyword>
<evidence type="ECO:0000256" key="2">
    <source>
        <dbReference type="ARBA" id="ARBA00022438"/>
    </source>
</evidence>